<dbReference type="Proteomes" id="UP000242180">
    <property type="component" value="Unassembled WGS sequence"/>
</dbReference>
<feature type="region of interest" description="Disordered" evidence="1">
    <location>
        <begin position="88"/>
        <end position="229"/>
    </location>
</feature>
<feature type="compositionally biased region" description="Low complexity" evidence="1">
    <location>
        <begin position="169"/>
        <end position="181"/>
    </location>
</feature>
<organism evidence="2 3">
    <name type="scientific">Syncephalastrum racemosum</name>
    <name type="common">Filamentous fungus</name>
    <dbReference type="NCBI Taxonomy" id="13706"/>
    <lineage>
        <taxon>Eukaryota</taxon>
        <taxon>Fungi</taxon>
        <taxon>Fungi incertae sedis</taxon>
        <taxon>Mucoromycota</taxon>
        <taxon>Mucoromycotina</taxon>
        <taxon>Mucoromycetes</taxon>
        <taxon>Mucorales</taxon>
        <taxon>Syncephalastraceae</taxon>
        <taxon>Syncephalastrum</taxon>
    </lineage>
</organism>
<dbReference type="OrthoDB" id="2384695at2759"/>
<dbReference type="EMBL" id="MCGN01000003">
    <property type="protein sequence ID" value="ORY98881.1"/>
    <property type="molecule type" value="Genomic_DNA"/>
</dbReference>
<dbReference type="InParanoid" id="A0A1X2HIH8"/>
<evidence type="ECO:0000313" key="3">
    <source>
        <dbReference type="Proteomes" id="UP000242180"/>
    </source>
</evidence>
<feature type="compositionally biased region" description="Basic and acidic residues" evidence="1">
    <location>
        <begin position="182"/>
        <end position="199"/>
    </location>
</feature>
<dbReference type="AlphaFoldDB" id="A0A1X2HIH8"/>
<feature type="compositionally biased region" description="Low complexity" evidence="1">
    <location>
        <begin position="216"/>
        <end position="228"/>
    </location>
</feature>
<reference evidence="2 3" key="1">
    <citation type="submission" date="2016-07" db="EMBL/GenBank/DDBJ databases">
        <title>Pervasive Adenine N6-methylation of Active Genes in Fungi.</title>
        <authorList>
            <consortium name="DOE Joint Genome Institute"/>
            <person name="Mondo S.J."/>
            <person name="Dannebaum R.O."/>
            <person name="Kuo R.C."/>
            <person name="Labutti K."/>
            <person name="Haridas S."/>
            <person name="Kuo A."/>
            <person name="Salamov A."/>
            <person name="Ahrendt S.R."/>
            <person name="Lipzen A."/>
            <person name="Sullivan W."/>
            <person name="Andreopoulos W.B."/>
            <person name="Clum A."/>
            <person name="Lindquist E."/>
            <person name="Daum C."/>
            <person name="Ramamoorthy G.K."/>
            <person name="Gryganskyi A."/>
            <person name="Culley D."/>
            <person name="Magnuson J.K."/>
            <person name="James T.Y."/>
            <person name="O'Malley M.A."/>
            <person name="Stajich J.E."/>
            <person name="Spatafora J.W."/>
            <person name="Visel A."/>
            <person name="Grigoriev I.V."/>
        </authorList>
    </citation>
    <scope>NUCLEOTIDE SEQUENCE [LARGE SCALE GENOMIC DNA]</scope>
    <source>
        <strain evidence="2 3">NRRL 2496</strain>
    </source>
</reference>
<name>A0A1X2HIH8_SYNRA</name>
<accession>A0A1X2HIH8</accession>
<sequence>MHYVSFLALLYMEEREIPTTTCDSSKPMTTSTTPCMPMIMPAVSASSAFDFYPPFFPYYHQLYFPPAYPAVPPSLPLLPTAPVLGPQYIQQHQPSPAPSWTVDSPPPRSTLQFTSSPPGEAIVQPILPSQQNLLHPAPRAPRAPRPARASRGARPRRPAQVAQSTGLIRRPQQQRQQLEQPQQRDEKPRKRKRQSDGKEYGSPAESSSPASKRSADTSARSTPTPSSRVEAAIKSLETELGYLHGDYATICIMLDSLRTAFVPTLEPSGGRTDPDIEREKRVAFDDLLLQIRHLERNIEKLETDLMSKCPPPQKRLKKERST</sequence>
<evidence type="ECO:0000256" key="1">
    <source>
        <dbReference type="SAM" id="MobiDB-lite"/>
    </source>
</evidence>
<protein>
    <submittedName>
        <fullName evidence="2">Uncharacterized protein</fullName>
    </submittedName>
</protein>
<comment type="caution">
    <text evidence="2">The sequence shown here is derived from an EMBL/GenBank/DDBJ whole genome shotgun (WGS) entry which is preliminary data.</text>
</comment>
<gene>
    <name evidence="2" type="ORF">BCR43DRAFT_210168</name>
</gene>
<evidence type="ECO:0000313" key="2">
    <source>
        <dbReference type="EMBL" id="ORY98881.1"/>
    </source>
</evidence>
<proteinExistence type="predicted"/>
<keyword evidence="3" id="KW-1185">Reference proteome</keyword>